<comment type="subcellular location">
    <subcellularLocation>
        <location evidence="1">Cell membrane</location>
        <topology evidence="1">Multi-pass membrane protein</topology>
    </subcellularLocation>
</comment>
<dbReference type="PANTHER" id="PTHR30487:SF0">
    <property type="entry name" value="PREPILIN LEADER PEPTIDASE_N-METHYLTRANSFERASE-RELATED"/>
    <property type="match status" value="1"/>
</dbReference>
<keyword evidence="4 7" id="KW-0812">Transmembrane</keyword>
<dbReference type="InterPro" id="IPR000045">
    <property type="entry name" value="Prepilin_IV_endopep_pep"/>
</dbReference>
<gene>
    <name evidence="10" type="ORF">ERX35_003120</name>
</gene>
<feature type="transmembrane region" description="Helical" evidence="7">
    <location>
        <begin position="159"/>
        <end position="192"/>
    </location>
</feature>
<name>A0ABQ6R9K9_9STAP</name>
<proteinExistence type="inferred from homology"/>
<dbReference type="PANTHER" id="PTHR30487">
    <property type="entry name" value="TYPE 4 PREPILIN-LIKE PROTEINS LEADER PEPTIDE-PROCESSING ENZYME"/>
    <property type="match status" value="1"/>
</dbReference>
<evidence type="ECO:0000256" key="7">
    <source>
        <dbReference type="SAM" id="Phobius"/>
    </source>
</evidence>
<feature type="transmembrane region" description="Helical" evidence="7">
    <location>
        <begin position="245"/>
        <end position="262"/>
    </location>
</feature>
<dbReference type="EMBL" id="SCWC02000002">
    <property type="protein sequence ID" value="KAA1039994.1"/>
    <property type="molecule type" value="Genomic_DNA"/>
</dbReference>
<keyword evidence="3" id="KW-1003">Cell membrane</keyword>
<dbReference type="InterPro" id="IPR010627">
    <property type="entry name" value="Prepilin_pept_A24_N"/>
</dbReference>
<protein>
    <submittedName>
        <fullName evidence="10">Prepilin peptidase</fullName>
    </submittedName>
</protein>
<evidence type="ECO:0000256" key="6">
    <source>
        <dbReference type="ARBA" id="ARBA00023136"/>
    </source>
</evidence>
<comment type="similarity">
    <text evidence="2">Belongs to the peptidase A24 family.</text>
</comment>
<feature type="domain" description="Prepilin peptidase A24 N-terminal" evidence="9">
    <location>
        <begin position="45"/>
        <end position="122"/>
    </location>
</feature>
<evidence type="ECO:0000256" key="2">
    <source>
        <dbReference type="ARBA" id="ARBA00005801"/>
    </source>
</evidence>
<keyword evidence="6 7" id="KW-0472">Membrane</keyword>
<evidence type="ECO:0000259" key="8">
    <source>
        <dbReference type="Pfam" id="PF01478"/>
    </source>
</evidence>
<evidence type="ECO:0000256" key="1">
    <source>
        <dbReference type="ARBA" id="ARBA00004651"/>
    </source>
</evidence>
<evidence type="ECO:0000313" key="11">
    <source>
        <dbReference type="Proteomes" id="UP000295735"/>
    </source>
</evidence>
<feature type="transmembrane region" description="Helical" evidence="7">
    <location>
        <begin position="102"/>
        <end position="121"/>
    </location>
</feature>
<accession>A0ABQ6R9K9</accession>
<dbReference type="Proteomes" id="UP000295735">
    <property type="component" value="Unassembled WGS sequence"/>
</dbReference>
<reference evidence="10 11" key="1">
    <citation type="submission" date="2019-09" db="EMBL/GenBank/DDBJ databases">
        <authorList>
            <person name="Mazhar S."/>
            <person name="Altermann E."/>
            <person name="Hill C."/>
            <person name="Mcauliffe O."/>
        </authorList>
    </citation>
    <scope>NUCLEOTIDE SEQUENCE [LARGE SCALE GENOMIC DNA]</scope>
    <source>
        <strain evidence="10 11">ATCC 51831</strain>
    </source>
</reference>
<evidence type="ECO:0000256" key="3">
    <source>
        <dbReference type="ARBA" id="ARBA00022475"/>
    </source>
</evidence>
<evidence type="ECO:0000256" key="5">
    <source>
        <dbReference type="ARBA" id="ARBA00022989"/>
    </source>
</evidence>
<dbReference type="Gene3D" id="1.20.120.1220">
    <property type="match status" value="1"/>
</dbReference>
<evidence type="ECO:0000259" key="9">
    <source>
        <dbReference type="Pfam" id="PF06750"/>
    </source>
</evidence>
<dbReference type="InterPro" id="IPR050882">
    <property type="entry name" value="Prepilin_peptidase/N-MTase"/>
</dbReference>
<organism evidence="10 11">
    <name type="scientific">Macrococcus equipercicus</name>
    <dbReference type="NCBI Taxonomy" id="69967"/>
    <lineage>
        <taxon>Bacteria</taxon>
        <taxon>Bacillati</taxon>
        <taxon>Bacillota</taxon>
        <taxon>Bacilli</taxon>
        <taxon>Bacillales</taxon>
        <taxon>Staphylococcaceae</taxon>
        <taxon>Macrococcus</taxon>
    </lineage>
</organism>
<sequence length="275" mass="32045">MKTTTFIKICRIFLEFHHFLYFYEQICLLYSRTINDGGDNMWSMIIGSVIGSFMWCVMDNEGSLLRRSHCQSCGKSLGWYELIPVLSYFMQRGRCRLCRQRIPVSHVVVEVLFALMFLLLTARPDEMTANCVLLICFLVPLAIYDTYHFRIPDHMTFLFFLLLLIFNVEQLLDFGHLLSAGLMILLLHLFYFLTGSIGYGDVKLLSVMSLFLPWPYFVLIFMLTYVIGGIAAIIFLCYKNQLKKIPFVPFIATSTMIVLFYYDELYSIYFGGFLT</sequence>
<feature type="transmembrane region" description="Helical" evidence="7">
    <location>
        <begin position="212"/>
        <end position="238"/>
    </location>
</feature>
<evidence type="ECO:0000256" key="4">
    <source>
        <dbReference type="ARBA" id="ARBA00022692"/>
    </source>
</evidence>
<evidence type="ECO:0000313" key="10">
    <source>
        <dbReference type="EMBL" id="KAA1039994.1"/>
    </source>
</evidence>
<keyword evidence="5 7" id="KW-1133">Transmembrane helix</keyword>
<feature type="domain" description="Prepilin type IV endopeptidase peptidase" evidence="8">
    <location>
        <begin position="133"/>
        <end position="233"/>
    </location>
</feature>
<comment type="caution">
    <text evidence="10">The sequence shown here is derived from an EMBL/GenBank/DDBJ whole genome shotgun (WGS) entry which is preliminary data.</text>
</comment>
<keyword evidence="11" id="KW-1185">Reference proteome</keyword>
<dbReference type="Pfam" id="PF01478">
    <property type="entry name" value="Peptidase_A24"/>
    <property type="match status" value="1"/>
</dbReference>
<dbReference type="Pfam" id="PF06750">
    <property type="entry name" value="A24_N_bact"/>
    <property type="match status" value="1"/>
</dbReference>